<feature type="non-terminal residue" evidence="1">
    <location>
        <position position="1"/>
    </location>
</feature>
<gene>
    <name evidence="1" type="ORF">LCGC14_2114400</name>
</gene>
<evidence type="ECO:0000313" key="1">
    <source>
        <dbReference type="EMBL" id="KKL69494.1"/>
    </source>
</evidence>
<comment type="caution">
    <text evidence="1">The sequence shown here is derived from an EMBL/GenBank/DDBJ whole genome shotgun (WGS) entry which is preliminary data.</text>
</comment>
<organism evidence="1">
    <name type="scientific">marine sediment metagenome</name>
    <dbReference type="NCBI Taxonomy" id="412755"/>
    <lineage>
        <taxon>unclassified sequences</taxon>
        <taxon>metagenomes</taxon>
        <taxon>ecological metagenomes</taxon>
    </lineage>
</organism>
<sequence>RYVYAVKQHTQAWQALLDQCGMRPAVN</sequence>
<accession>A0A0F9E689</accession>
<dbReference type="InterPro" id="IPR021431">
    <property type="entry name" value="DUF3080"/>
</dbReference>
<name>A0A0F9E689_9ZZZZ</name>
<dbReference type="AlphaFoldDB" id="A0A0F9E689"/>
<proteinExistence type="predicted"/>
<dbReference type="EMBL" id="LAZR01026193">
    <property type="protein sequence ID" value="KKL69494.1"/>
    <property type="molecule type" value="Genomic_DNA"/>
</dbReference>
<reference evidence="1" key="1">
    <citation type="journal article" date="2015" name="Nature">
        <title>Complex archaea that bridge the gap between prokaryotes and eukaryotes.</title>
        <authorList>
            <person name="Spang A."/>
            <person name="Saw J.H."/>
            <person name="Jorgensen S.L."/>
            <person name="Zaremba-Niedzwiedzka K."/>
            <person name="Martijn J."/>
            <person name="Lind A.E."/>
            <person name="van Eijk R."/>
            <person name="Schleper C."/>
            <person name="Guy L."/>
            <person name="Ettema T.J."/>
        </authorList>
    </citation>
    <scope>NUCLEOTIDE SEQUENCE</scope>
</reference>
<dbReference type="Pfam" id="PF11279">
    <property type="entry name" value="DUF3080"/>
    <property type="match status" value="1"/>
</dbReference>
<protein>
    <submittedName>
        <fullName evidence="1">Uncharacterized protein</fullName>
    </submittedName>
</protein>